<keyword evidence="3" id="KW-0862">Zinc</keyword>
<evidence type="ECO:0000256" key="1">
    <source>
        <dbReference type="ARBA" id="ARBA00022723"/>
    </source>
</evidence>
<dbReference type="InterPro" id="IPR024119">
    <property type="entry name" value="TF_DEAF-1"/>
</dbReference>
<evidence type="ECO:0000313" key="6">
    <source>
        <dbReference type="EMBL" id="GAQ93002.1"/>
    </source>
</evidence>
<evidence type="ECO:0000256" key="2">
    <source>
        <dbReference type="ARBA" id="ARBA00022771"/>
    </source>
</evidence>
<proteinExistence type="predicted"/>
<dbReference type="OrthoDB" id="432970at2759"/>
<gene>
    <name evidence="6" type="ORF">KFL_012430010</name>
</gene>
<dbReference type="GO" id="GO:0008270">
    <property type="term" value="F:zinc ion binding"/>
    <property type="evidence" value="ECO:0007669"/>
    <property type="project" value="UniProtKB-KW"/>
</dbReference>
<organism evidence="6 7">
    <name type="scientific">Klebsormidium nitens</name>
    <name type="common">Green alga</name>
    <name type="synonym">Ulothrix nitens</name>
    <dbReference type="NCBI Taxonomy" id="105231"/>
    <lineage>
        <taxon>Eukaryota</taxon>
        <taxon>Viridiplantae</taxon>
        <taxon>Streptophyta</taxon>
        <taxon>Klebsormidiophyceae</taxon>
        <taxon>Klebsormidiales</taxon>
        <taxon>Klebsormidiaceae</taxon>
        <taxon>Klebsormidium</taxon>
    </lineage>
</organism>
<dbReference type="PROSITE" id="PS01360">
    <property type="entry name" value="ZF_MYND_1"/>
    <property type="match status" value="1"/>
</dbReference>
<evidence type="ECO:0000313" key="7">
    <source>
        <dbReference type="Proteomes" id="UP000054558"/>
    </source>
</evidence>
<dbReference type="InterPro" id="IPR002893">
    <property type="entry name" value="Znf_MYND"/>
</dbReference>
<dbReference type="Proteomes" id="UP000054558">
    <property type="component" value="Unassembled WGS sequence"/>
</dbReference>
<dbReference type="EMBL" id="DF238192">
    <property type="protein sequence ID" value="GAQ93002.1"/>
    <property type="molecule type" value="Genomic_DNA"/>
</dbReference>
<evidence type="ECO:0000256" key="4">
    <source>
        <dbReference type="PROSITE-ProRule" id="PRU00134"/>
    </source>
</evidence>
<name>A0A1Y1ISH9_KLENI</name>
<keyword evidence="1" id="KW-0479">Metal-binding</keyword>
<dbReference type="PANTHER" id="PTHR10237">
    <property type="entry name" value="DEFORMED EPIDERMAL AUTOREGULATORY FACTOR 1 HOMOLOG SUPPRESSIN"/>
    <property type="match status" value="1"/>
</dbReference>
<feature type="domain" description="MYND-type" evidence="5">
    <location>
        <begin position="128"/>
        <end position="169"/>
    </location>
</feature>
<reference evidence="6 7" key="1">
    <citation type="journal article" date="2014" name="Nat. Commun.">
        <title>Klebsormidium flaccidum genome reveals primary factors for plant terrestrial adaptation.</title>
        <authorList>
            <person name="Hori K."/>
            <person name="Maruyama F."/>
            <person name="Fujisawa T."/>
            <person name="Togashi T."/>
            <person name="Yamamoto N."/>
            <person name="Seo M."/>
            <person name="Sato S."/>
            <person name="Yamada T."/>
            <person name="Mori H."/>
            <person name="Tajima N."/>
            <person name="Moriyama T."/>
            <person name="Ikeuchi M."/>
            <person name="Watanabe M."/>
            <person name="Wada H."/>
            <person name="Kobayashi K."/>
            <person name="Saito M."/>
            <person name="Masuda T."/>
            <person name="Sasaki-Sekimoto Y."/>
            <person name="Mashiguchi K."/>
            <person name="Awai K."/>
            <person name="Shimojima M."/>
            <person name="Masuda S."/>
            <person name="Iwai M."/>
            <person name="Nobusawa T."/>
            <person name="Narise T."/>
            <person name="Kondo S."/>
            <person name="Saito H."/>
            <person name="Sato R."/>
            <person name="Murakawa M."/>
            <person name="Ihara Y."/>
            <person name="Oshima-Yamada Y."/>
            <person name="Ohtaka K."/>
            <person name="Satoh M."/>
            <person name="Sonobe K."/>
            <person name="Ishii M."/>
            <person name="Ohtani R."/>
            <person name="Kanamori-Sato M."/>
            <person name="Honoki R."/>
            <person name="Miyazaki D."/>
            <person name="Mochizuki H."/>
            <person name="Umetsu J."/>
            <person name="Higashi K."/>
            <person name="Shibata D."/>
            <person name="Kamiya Y."/>
            <person name="Sato N."/>
            <person name="Nakamura Y."/>
            <person name="Tabata S."/>
            <person name="Ida S."/>
            <person name="Kurokawa K."/>
            <person name="Ohta H."/>
        </authorList>
    </citation>
    <scope>NUCLEOTIDE SEQUENCE [LARGE SCALE GENOMIC DNA]</scope>
    <source>
        <strain evidence="6 7">NIES-2285</strain>
    </source>
</reference>
<evidence type="ECO:0000256" key="3">
    <source>
        <dbReference type="ARBA" id="ARBA00022833"/>
    </source>
</evidence>
<evidence type="ECO:0000259" key="5">
    <source>
        <dbReference type="PROSITE" id="PS50865"/>
    </source>
</evidence>
<protein>
    <recommendedName>
        <fullName evidence="5">MYND-type domain-containing protein</fullName>
    </recommendedName>
</protein>
<dbReference type="AlphaFoldDB" id="A0A1Y1ISH9"/>
<dbReference type="Gene3D" id="6.10.140.2220">
    <property type="match status" value="1"/>
</dbReference>
<dbReference type="PANTHER" id="PTHR10237:SF14">
    <property type="entry name" value="MYND-TYPE DOMAIN-CONTAINING PROTEIN"/>
    <property type="match status" value="1"/>
</dbReference>
<dbReference type="SUPFAM" id="SSF144232">
    <property type="entry name" value="HIT/MYND zinc finger-like"/>
    <property type="match status" value="1"/>
</dbReference>
<sequence length="174" mass="19668">MKRGLLLTREQAERAVVDYRTSQEVQPAMLEELRKRVAAFSERGSVKVIFVDPYLKSHELVDARVSLDSESGEGETILTINKAWVEETLNTRSKAGKKVDEESEEPFPDSVEGVADFVEQRRSVPVRCAVCGKKSTSDEALERCSVCRAVCYCSKEHQKSDWKEHKKVCKKATD</sequence>
<accession>A0A1Y1ISH9</accession>
<dbReference type="STRING" id="105231.A0A1Y1ISH9"/>
<keyword evidence="2 4" id="KW-0863">Zinc-finger</keyword>
<dbReference type="Pfam" id="PF01753">
    <property type="entry name" value="zf-MYND"/>
    <property type="match status" value="1"/>
</dbReference>
<keyword evidence="7" id="KW-1185">Reference proteome</keyword>
<dbReference type="PROSITE" id="PS50865">
    <property type="entry name" value="ZF_MYND_2"/>
    <property type="match status" value="1"/>
</dbReference>